<dbReference type="GO" id="GO:0016020">
    <property type="term" value="C:membrane"/>
    <property type="evidence" value="ECO:0007669"/>
    <property type="project" value="UniProtKB-SubCell"/>
</dbReference>
<dbReference type="InterPro" id="IPR003660">
    <property type="entry name" value="HAMP_dom"/>
</dbReference>
<dbReference type="PROSITE" id="PS50885">
    <property type="entry name" value="HAMP"/>
    <property type="match status" value="1"/>
</dbReference>
<sequence>MRIKVRLILITIICFVLAGIPALFICFYTLNNEIVKRNYEIEQKNIERQISSIDSLFTSLISDAAWMSQNESVMRAMSHEKDEMTNSDWADLINAQKVVSTYMSASPVTKYLNKLVFFNDSGTMFEMPAIRSGNLNDAELIMLKEEFQNLSFENGVKVRLTASTTLNEPKENSISAFSIIDMNYGYIYAEINENMFSDILQSESAVEITDKKGWSIKSSSFIDGKDYYETEIPSSSPIEIYYRLYMDKTPFSIFSFYGFTLFIILIFIAVILCYILALVLTRTITRPVNRLISFIRQLSGSDEYGMTSSQIEIGDDEISEIGKSVNEMSLSIRNLLENNKNLYEMQKKAELEMLQMQVNPHFLYNTLESINYLATIQKAPGISHMARGLTSLLRSIAKGNDREISLSEELEIVKNYDDIQQVRYMGMYEIIYSIPSHFRSYSILKFTLQPLIENAIFHGIEPSGHDGKIIVKASENSSYLFIDIIDNGIGMSQQSMEKLQKERGKGTLTGVGIRNVDERLRLFYGSGCGLEIYSEENLYTRIRVKVRKK</sequence>
<reference evidence="7" key="2">
    <citation type="submission" date="2021-04" db="EMBL/GenBank/DDBJ databases">
        <authorList>
            <person name="Gilroy R."/>
        </authorList>
    </citation>
    <scope>NUCLEOTIDE SEQUENCE</scope>
    <source>
        <strain evidence="7">Gambia11-129</strain>
    </source>
</reference>
<dbReference type="EMBL" id="DXHU01000017">
    <property type="protein sequence ID" value="HIV98995.1"/>
    <property type="molecule type" value="Genomic_DNA"/>
</dbReference>
<dbReference type="SUPFAM" id="SSF55874">
    <property type="entry name" value="ATPase domain of HSP90 chaperone/DNA topoisomerase II/histidine kinase"/>
    <property type="match status" value="1"/>
</dbReference>
<dbReference type="Pfam" id="PF02518">
    <property type="entry name" value="HATPase_c"/>
    <property type="match status" value="1"/>
</dbReference>
<feature type="transmembrane region" description="Helical" evidence="5">
    <location>
        <begin position="7"/>
        <end position="30"/>
    </location>
</feature>
<feature type="domain" description="HAMP" evidence="6">
    <location>
        <begin position="282"/>
        <end position="337"/>
    </location>
</feature>
<dbReference type="Gene3D" id="6.10.340.10">
    <property type="match status" value="1"/>
</dbReference>
<comment type="subcellular location">
    <subcellularLocation>
        <location evidence="1">Membrane</location>
    </subcellularLocation>
</comment>
<dbReference type="Pfam" id="PF06580">
    <property type="entry name" value="His_kinase"/>
    <property type="match status" value="1"/>
</dbReference>
<dbReference type="PANTHER" id="PTHR34220:SF7">
    <property type="entry name" value="SENSOR HISTIDINE KINASE YPDA"/>
    <property type="match status" value="1"/>
</dbReference>
<name>A0A9D1PTL3_9SPIO</name>
<dbReference type="InterPro" id="IPR050640">
    <property type="entry name" value="Bact_2-comp_sensor_kinase"/>
</dbReference>
<dbReference type="GO" id="GO:0000155">
    <property type="term" value="F:phosphorelay sensor kinase activity"/>
    <property type="evidence" value="ECO:0007669"/>
    <property type="project" value="InterPro"/>
</dbReference>
<feature type="transmembrane region" description="Helical" evidence="5">
    <location>
        <begin position="256"/>
        <end position="280"/>
    </location>
</feature>
<accession>A0A9D1PTL3</accession>
<keyword evidence="5" id="KW-1133">Transmembrane helix</keyword>
<dbReference type="CDD" id="cd06225">
    <property type="entry name" value="HAMP"/>
    <property type="match status" value="1"/>
</dbReference>
<keyword evidence="4 7" id="KW-0418">Kinase</keyword>
<organism evidence="7 8">
    <name type="scientific">Candidatus Ornithospirochaeta avicola</name>
    <dbReference type="NCBI Taxonomy" id="2840896"/>
    <lineage>
        <taxon>Bacteria</taxon>
        <taxon>Pseudomonadati</taxon>
        <taxon>Spirochaetota</taxon>
        <taxon>Spirochaetia</taxon>
        <taxon>Spirochaetales</taxon>
        <taxon>Spirochaetaceae</taxon>
        <taxon>Spirochaetaceae incertae sedis</taxon>
        <taxon>Candidatus Ornithospirochaeta</taxon>
    </lineage>
</organism>
<evidence type="ECO:0000313" key="8">
    <source>
        <dbReference type="Proteomes" id="UP000823936"/>
    </source>
</evidence>
<dbReference type="Proteomes" id="UP000823936">
    <property type="component" value="Unassembled WGS sequence"/>
</dbReference>
<evidence type="ECO:0000256" key="2">
    <source>
        <dbReference type="ARBA" id="ARBA00022553"/>
    </source>
</evidence>
<dbReference type="InterPro" id="IPR036890">
    <property type="entry name" value="HATPase_C_sf"/>
</dbReference>
<dbReference type="InterPro" id="IPR010559">
    <property type="entry name" value="Sig_transdc_His_kin_internal"/>
</dbReference>
<dbReference type="PANTHER" id="PTHR34220">
    <property type="entry name" value="SENSOR HISTIDINE KINASE YPDA"/>
    <property type="match status" value="1"/>
</dbReference>
<evidence type="ECO:0000256" key="4">
    <source>
        <dbReference type="ARBA" id="ARBA00022777"/>
    </source>
</evidence>
<dbReference type="AlphaFoldDB" id="A0A9D1PTL3"/>
<keyword evidence="3" id="KW-0808">Transferase</keyword>
<dbReference type="SMART" id="SM00304">
    <property type="entry name" value="HAMP"/>
    <property type="match status" value="1"/>
</dbReference>
<comment type="caution">
    <text evidence="7">The sequence shown here is derived from an EMBL/GenBank/DDBJ whole genome shotgun (WGS) entry which is preliminary data.</text>
</comment>
<dbReference type="InterPro" id="IPR003594">
    <property type="entry name" value="HATPase_dom"/>
</dbReference>
<evidence type="ECO:0000256" key="1">
    <source>
        <dbReference type="ARBA" id="ARBA00004370"/>
    </source>
</evidence>
<keyword evidence="5" id="KW-0472">Membrane</keyword>
<dbReference type="Gene3D" id="3.30.565.10">
    <property type="entry name" value="Histidine kinase-like ATPase, C-terminal domain"/>
    <property type="match status" value="1"/>
</dbReference>
<keyword evidence="2" id="KW-0597">Phosphoprotein</keyword>
<gene>
    <name evidence="7" type="ORF">IAB12_04385</name>
</gene>
<keyword evidence="5" id="KW-0812">Transmembrane</keyword>
<evidence type="ECO:0000259" key="6">
    <source>
        <dbReference type="PROSITE" id="PS50885"/>
    </source>
</evidence>
<reference evidence="7" key="1">
    <citation type="journal article" date="2021" name="PeerJ">
        <title>Extensive microbial diversity within the chicken gut microbiome revealed by metagenomics and culture.</title>
        <authorList>
            <person name="Gilroy R."/>
            <person name="Ravi A."/>
            <person name="Getino M."/>
            <person name="Pursley I."/>
            <person name="Horton D.L."/>
            <person name="Alikhan N.F."/>
            <person name="Baker D."/>
            <person name="Gharbi K."/>
            <person name="Hall N."/>
            <person name="Watson M."/>
            <person name="Adriaenssens E.M."/>
            <person name="Foster-Nyarko E."/>
            <person name="Jarju S."/>
            <person name="Secka A."/>
            <person name="Antonio M."/>
            <person name="Oren A."/>
            <person name="Chaudhuri R.R."/>
            <person name="La Ragione R."/>
            <person name="Hildebrand F."/>
            <person name="Pallen M.J."/>
        </authorList>
    </citation>
    <scope>NUCLEOTIDE SEQUENCE</scope>
    <source>
        <strain evidence="7">Gambia11-129</strain>
    </source>
</reference>
<evidence type="ECO:0000256" key="5">
    <source>
        <dbReference type="SAM" id="Phobius"/>
    </source>
</evidence>
<evidence type="ECO:0000313" key="7">
    <source>
        <dbReference type="EMBL" id="HIV98995.1"/>
    </source>
</evidence>
<evidence type="ECO:0000256" key="3">
    <source>
        <dbReference type="ARBA" id="ARBA00022679"/>
    </source>
</evidence>
<proteinExistence type="predicted"/>
<protein>
    <submittedName>
        <fullName evidence="7">Sensor histidine kinase</fullName>
    </submittedName>
</protein>